<dbReference type="EMBL" id="CABVIK010000013">
    <property type="protein sequence ID" value="VVP24284.1"/>
    <property type="molecule type" value="Genomic_DNA"/>
</dbReference>
<proteinExistence type="predicted"/>
<accession>A0A5E7MHS7</accession>
<evidence type="ECO:0000313" key="1">
    <source>
        <dbReference type="EMBL" id="VVP24284.1"/>
    </source>
</evidence>
<dbReference type="Proteomes" id="UP000349468">
    <property type="component" value="Unassembled WGS sequence"/>
</dbReference>
<evidence type="ECO:0000313" key="2">
    <source>
        <dbReference type="Proteomes" id="UP000349468"/>
    </source>
</evidence>
<dbReference type="RefSeq" id="WP_122687229.1">
    <property type="nucleotide sequence ID" value="NZ_CABVIK010000013.1"/>
</dbReference>
<gene>
    <name evidence="1" type="ORF">PS870_03987</name>
</gene>
<reference evidence="1 2" key="1">
    <citation type="submission" date="2019-09" db="EMBL/GenBank/DDBJ databases">
        <authorList>
            <person name="Chandra G."/>
            <person name="Truman W A."/>
        </authorList>
    </citation>
    <scope>NUCLEOTIDE SEQUENCE [LARGE SCALE GENOMIC DNA]</scope>
    <source>
        <strain evidence="1">PS870</strain>
    </source>
</reference>
<sequence length="181" mass="20404">MIYSRFLHTESQGSIASAQDETQYLIFSTPQSHTPSLGFRKSVGLQRFAVLWNGEFDSKVITIIEEALIARMLSPIKVLQIDNGRLDIVIDQDLNEEKLRAFVFALDVLVRKISEKKWILVVCSDNLKSTNPEKASVQERYNDTFIRSAEIGILDYSPELSLMNAKLPREPIPGSKTCSGL</sequence>
<protein>
    <submittedName>
        <fullName evidence="1">Uncharacterized protein</fullName>
    </submittedName>
</protein>
<organism evidence="1 2">
    <name type="scientific">Pseudomonas fluorescens</name>
    <dbReference type="NCBI Taxonomy" id="294"/>
    <lineage>
        <taxon>Bacteria</taxon>
        <taxon>Pseudomonadati</taxon>
        <taxon>Pseudomonadota</taxon>
        <taxon>Gammaproteobacteria</taxon>
        <taxon>Pseudomonadales</taxon>
        <taxon>Pseudomonadaceae</taxon>
        <taxon>Pseudomonas</taxon>
    </lineage>
</organism>
<dbReference type="AlphaFoldDB" id="A0A5E7MHS7"/>
<name>A0A5E7MHS7_PSEFL</name>